<protein>
    <submittedName>
        <fullName evidence="3">Low molecular weight phosphatase family protein</fullName>
    </submittedName>
</protein>
<keyword evidence="4" id="KW-1185">Reference proteome</keyword>
<feature type="domain" description="Phosphotyrosine protein phosphatase I" evidence="2">
    <location>
        <begin position="7"/>
        <end position="140"/>
    </location>
</feature>
<gene>
    <name evidence="3" type="ORF">RH857_12865</name>
</gene>
<dbReference type="InterPro" id="IPR023485">
    <property type="entry name" value="Ptyr_pPase"/>
</dbReference>
<proteinExistence type="predicted"/>
<dbReference type="PANTHER" id="PTHR43428:SF1">
    <property type="entry name" value="ARSENATE REDUCTASE"/>
    <property type="match status" value="1"/>
</dbReference>
<evidence type="ECO:0000313" key="3">
    <source>
        <dbReference type="EMBL" id="MDR5713013.1"/>
    </source>
</evidence>
<dbReference type="SMART" id="SM00226">
    <property type="entry name" value="LMWPc"/>
    <property type="match status" value="1"/>
</dbReference>
<evidence type="ECO:0000313" key="4">
    <source>
        <dbReference type="Proteomes" id="UP001260872"/>
    </source>
</evidence>
<dbReference type="Proteomes" id="UP001260872">
    <property type="component" value="Unassembled WGS sequence"/>
</dbReference>
<dbReference type="SUPFAM" id="SSF52788">
    <property type="entry name" value="Phosphotyrosine protein phosphatases I"/>
    <property type="match status" value="1"/>
</dbReference>
<reference evidence="4" key="1">
    <citation type="submission" date="2023-07" db="EMBL/GenBank/DDBJ databases">
        <title>Description of three actinobacteria isolated from air of manufacturing shop in a pharmaceutical factory.</title>
        <authorList>
            <person name="Zhang D.-F."/>
        </authorList>
    </citation>
    <scope>NUCLEOTIDE SEQUENCE [LARGE SCALE GENOMIC DNA]</scope>
    <source>
        <strain evidence="4">CCTCC AB 207010</strain>
    </source>
</reference>
<dbReference type="PANTHER" id="PTHR43428">
    <property type="entry name" value="ARSENATE REDUCTASE"/>
    <property type="match status" value="1"/>
</dbReference>
<accession>A0ABU1FXX7</accession>
<evidence type="ECO:0000259" key="2">
    <source>
        <dbReference type="SMART" id="SM00226"/>
    </source>
</evidence>
<dbReference type="Gene3D" id="3.40.50.2300">
    <property type="match status" value="1"/>
</dbReference>
<dbReference type="RefSeq" id="WP_310538381.1">
    <property type="nucleotide sequence ID" value="NZ_BAAAOC010000068.1"/>
</dbReference>
<evidence type="ECO:0000256" key="1">
    <source>
        <dbReference type="ARBA" id="ARBA00022849"/>
    </source>
</evidence>
<keyword evidence="1" id="KW-0059">Arsenical resistance</keyword>
<dbReference type="InterPro" id="IPR036196">
    <property type="entry name" value="Ptyr_pPase_sf"/>
</dbReference>
<dbReference type="Pfam" id="PF01451">
    <property type="entry name" value="LMWPc"/>
    <property type="match status" value="1"/>
</dbReference>
<name>A0ABU1FXX7_9MICC</name>
<sequence length="143" mass="15202">MPTEGNPGVLFVCVKNGGKSQMAAGLFEKELVEAGKPDAVRVASAGTRAGQSINALSAEVLAEIGVDISANSPIQLTEDAMRTAGHVVVLGAEAQVPHVEGVTVERWETDEPSLRGIEGRQRMEIIRDDIRTRVRELASRLGS</sequence>
<dbReference type="EMBL" id="JAVKGT010000048">
    <property type="protein sequence ID" value="MDR5713013.1"/>
    <property type="molecule type" value="Genomic_DNA"/>
</dbReference>
<organism evidence="3 4">
    <name type="scientific">Nesterenkonia flava</name>
    <dbReference type="NCBI Taxonomy" id="469799"/>
    <lineage>
        <taxon>Bacteria</taxon>
        <taxon>Bacillati</taxon>
        <taxon>Actinomycetota</taxon>
        <taxon>Actinomycetes</taxon>
        <taxon>Micrococcales</taxon>
        <taxon>Micrococcaceae</taxon>
        <taxon>Nesterenkonia</taxon>
    </lineage>
</organism>
<comment type="caution">
    <text evidence="3">The sequence shown here is derived from an EMBL/GenBank/DDBJ whole genome shotgun (WGS) entry which is preliminary data.</text>
</comment>